<evidence type="ECO:0000259" key="6">
    <source>
        <dbReference type="Pfam" id="PF21365"/>
    </source>
</evidence>
<feature type="domain" description="Glycoside hydrolase family 31 TIM barrel" evidence="3">
    <location>
        <begin position="257"/>
        <end position="587"/>
    </location>
</feature>
<dbReference type="SUPFAM" id="SSF74650">
    <property type="entry name" value="Galactose mutarotase-like"/>
    <property type="match status" value="1"/>
</dbReference>
<dbReference type="SUPFAM" id="SSF51445">
    <property type="entry name" value="(Trans)glycosidases"/>
    <property type="match status" value="1"/>
</dbReference>
<gene>
    <name evidence="7" type="ORF">SAMN05421804_102149</name>
</gene>
<dbReference type="InterPro" id="IPR017853">
    <property type="entry name" value="GH"/>
</dbReference>
<dbReference type="EMBL" id="FNDZ01000002">
    <property type="protein sequence ID" value="SDI36344.1"/>
    <property type="molecule type" value="Genomic_DNA"/>
</dbReference>
<dbReference type="AlphaFoldDB" id="A0A1G8JYT0"/>
<feature type="domain" description="Glycosyl hydrolase family 31 C-terminal" evidence="6">
    <location>
        <begin position="595"/>
        <end position="683"/>
    </location>
</feature>
<dbReference type="GO" id="GO:0004553">
    <property type="term" value="F:hydrolase activity, hydrolyzing O-glycosyl compounds"/>
    <property type="evidence" value="ECO:0007669"/>
    <property type="project" value="InterPro"/>
</dbReference>
<accession>A0A1G8JYT0</accession>
<dbReference type="InterPro" id="IPR013780">
    <property type="entry name" value="Glyco_hydro_b"/>
</dbReference>
<keyword evidence="2" id="KW-0378">Hydrolase</keyword>
<dbReference type="Gene3D" id="2.60.40.1180">
    <property type="entry name" value="Golgi alpha-mannosidase II"/>
    <property type="match status" value="2"/>
</dbReference>
<dbReference type="Pfam" id="PF17137">
    <property type="entry name" value="DUF5110"/>
    <property type="match status" value="1"/>
</dbReference>
<dbReference type="CDD" id="cd06599">
    <property type="entry name" value="GH31_glycosidase_Aec37"/>
    <property type="match status" value="1"/>
</dbReference>
<dbReference type="RefSeq" id="WP_031577692.1">
    <property type="nucleotide sequence ID" value="NZ_FNDZ01000002.1"/>
</dbReference>
<dbReference type="PANTHER" id="PTHR22762:SF165">
    <property type="entry name" value="PUTATIVE (AFU_ORTHOLOGUE AFUA_1G06560)-RELATED"/>
    <property type="match status" value="1"/>
</dbReference>
<evidence type="ECO:0000256" key="2">
    <source>
        <dbReference type="RuleBase" id="RU361185"/>
    </source>
</evidence>
<evidence type="ECO:0000259" key="5">
    <source>
        <dbReference type="Pfam" id="PF17137"/>
    </source>
</evidence>
<dbReference type="CDD" id="cd14752">
    <property type="entry name" value="GH31_N"/>
    <property type="match status" value="1"/>
</dbReference>
<sequence length="831" mass="95648">MKITKEFRSIRTDQGVSVIKTNCSSIAVMFLTDEIVRVRTSFEEEMDEASYVLSLTAWEDRADGFLGEDRKRVEPVQPEIRETEEKILFKTEKLTLELLKAPFGFRLYDEENTLLYSDLEGTPYIKDSNSRVNHYSKMLSEEECYYGFGEKGGELNKNKAFLRLRATDAMGYDAQKMDTLYKHIPFYIRLNRKTQKAVGLFYHNFYESVFNMGCEKSNYWNRYTYWQADGGDIDLFFIGGNTMKNIVDNYTYLTGRPMLLPKRALGYQGSSMYYPELEKDCDDAILNFIDTIKEEGFPIDGFHLSSGYTNTNGKRYVFTWNQDRFKDPKAYFEAMNEKGAQNVPNIKPGILLSHPWFEEFSKKEVFVRSEDGKDLATGMWWGGEGAFWDFTKEAARRTWKNYMIESLISKGTSSIWNDNCEYDSILDKDSLCDYEGEGGTIGQLKPLMSTIMCKIAGDAVREHDAEKRPYVVCRSGSAGIQKYAQTWCGDNYTSWASLKYNIPIITGMGLSGQPNEGADIGGFAGPAPEEELFVRWVQNGIFQPRFSIHSASNDNTVTEPWMYEGSKDLSREAMLLRYKFIPYLYSLEYEASVNGAPIMRPLVYEFQEDAAVYDESFEFMFGRDLLVANVLEKGATTKKVYLPQGSKWYDWNDNYTCYEGGQTIEVPAPLQTIPMFIREGAMIPMAQNEILSMEKDKVTKMKWILAPGKDSEFTLYDDDGVTNNYQKGSFRKTKVTMTGEDVVKVSFLTEGSYEDPVDELFVEMIKKSRSPFWVALGDEKITHYFSRRKFEEAEEGWYYSQTKRAVLIKYKNPGKDITLTVSFEDFDLIGM</sequence>
<dbReference type="Pfam" id="PF01055">
    <property type="entry name" value="Glyco_hydro_31_2nd"/>
    <property type="match status" value="1"/>
</dbReference>
<organism evidence="7 8">
    <name type="scientific">Proteiniclasticum ruminis</name>
    <dbReference type="NCBI Taxonomy" id="398199"/>
    <lineage>
        <taxon>Bacteria</taxon>
        <taxon>Bacillati</taxon>
        <taxon>Bacillota</taxon>
        <taxon>Clostridia</taxon>
        <taxon>Eubacteriales</taxon>
        <taxon>Clostridiaceae</taxon>
        <taxon>Proteiniclasticum</taxon>
    </lineage>
</organism>
<evidence type="ECO:0000313" key="7">
    <source>
        <dbReference type="EMBL" id="SDI36344.1"/>
    </source>
</evidence>
<dbReference type="PANTHER" id="PTHR22762">
    <property type="entry name" value="ALPHA-GLUCOSIDASE"/>
    <property type="match status" value="1"/>
</dbReference>
<reference evidence="7 8" key="1">
    <citation type="submission" date="2016-10" db="EMBL/GenBank/DDBJ databases">
        <authorList>
            <person name="de Groot N.N."/>
        </authorList>
    </citation>
    <scope>NUCLEOTIDE SEQUENCE [LARGE SCALE GENOMIC DNA]</scope>
    <source>
        <strain evidence="7 8">CGMCC 1.5058</strain>
    </source>
</reference>
<protein>
    <submittedName>
        <fullName evidence="7">Alpha-glucosidase</fullName>
    </submittedName>
</protein>
<dbReference type="Pfam" id="PF13802">
    <property type="entry name" value="Gal_mutarotas_2"/>
    <property type="match status" value="1"/>
</dbReference>
<dbReference type="InterPro" id="IPR048395">
    <property type="entry name" value="Glyco_hydro_31_C"/>
</dbReference>
<dbReference type="InterPro" id="IPR033403">
    <property type="entry name" value="DUF5110"/>
</dbReference>
<comment type="similarity">
    <text evidence="1 2">Belongs to the glycosyl hydrolase 31 family.</text>
</comment>
<dbReference type="Gene3D" id="3.20.20.80">
    <property type="entry name" value="Glycosidases"/>
    <property type="match status" value="1"/>
</dbReference>
<name>A0A1G8JYT0_9CLOT</name>
<evidence type="ECO:0000256" key="1">
    <source>
        <dbReference type="ARBA" id="ARBA00007806"/>
    </source>
</evidence>
<dbReference type="SUPFAM" id="SSF51011">
    <property type="entry name" value="Glycosyl hydrolase domain"/>
    <property type="match status" value="1"/>
</dbReference>
<dbReference type="InterPro" id="IPR025887">
    <property type="entry name" value="Glyco_hydro_31_N_dom"/>
</dbReference>
<keyword evidence="2" id="KW-0326">Glycosidase</keyword>
<evidence type="ECO:0000259" key="3">
    <source>
        <dbReference type="Pfam" id="PF01055"/>
    </source>
</evidence>
<dbReference type="InterPro" id="IPR011013">
    <property type="entry name" value="Gal_mutarotase_sf_dom"/>
</dbReference>
<dbReference type="Pfam" id="PF21365">
    <property type="entry name" value="Glyco_hydro_31_3rd"/>
    <property type="match status" value="1"/>
</dbReference>
<proteinExistence type="inferred from homology"/>
<feature type="domain" description="DUF5110" evidence="5">
    <location>
        <begin position="705"/>
        <end position="758"/>
    </location>
</feature>
<evidence type="ECO:0000313" key="8">
    <source>
        <dbReference type="Proteomes" id="UP000183255"/>
    </source>
</evidence>
<dbReference type="Gene3D" id="2.60.40.1760">
    <property type="entry name" value="glycosyl hydrolase (family 31)"/>
    <property type="match status" value="1"/>
</dbReference>
<dbReference type="Proteomes" id="UP000183255">
    <property type="component" value="Unassembled WGS sequence"/>
</dbReference>
<dbReference type="GO" id="GO:0005975">
    <property type="term" value="P:carbohydrate metabolic process"/>
    <property type="evidence" value="ECO:0007669"/>
    <property type="project" value="InterPro"/>
</dbReference>
<dbReference type="InterPro" id="IPR000322">
    <property type="entry name" value="Glyco_hydro_31_TIM"/>
</dbReference>
<evidence type="ECO:0000259" key="4">
    <source>
        <dbReference type="Pfam" id="PF13802"/>
    </source>
</evidence>
<dbReference type="GO" id="GO:0030246">
    <property type="term" value="F:carbohydrate binding"/>
    <property type="evidence" value="ECO:0007669"/>
    <property type="project" value="InterPro"/>
</dbReference>
<feature type="domain" description="Glycoside hydrolase family 31 N-terminal" evidence="4">
    <location>
        <begin position="26"/>
        <end position="210"/>
    </location>
</feature>